<gene>
    <name evidence="1" type="ORF">CC84DRAFT_497428</name>
</gene>
<evidence type="ECO:0000313" key="1">
    <source>
        <dbReference type="EMBL" id="OAG10907.1"/>
    </source>
</evidence>
<dbReference type="AlphaFoldDB" id="A0A177CVT5"/>
<organism evidence="1 2">
    <name type="scientific">Paraphaeosphaeria sporulosa</name>
    <dbReference type="NCBI Taxonomy" id="1460663"/>
    <lineage>
        <taxon>Eukaryota</taxon>
        <taxon>Fungi</taxon>
        <taxon>Dikarya</taxon>
        <taxon>Ascomycota</taxon>
        <taxon>Pezizomycotina</taxon>
        <taxon>Dothideomycetes</taxon>
        <taxon>Pleosporomycetidae</taxon>
        <taxon>Pleosporales</taxon>
        <taxon>Massarineae</taxon>
        <taxon>Didymosphaeriaceae</taxon>
        <taxon>Paraphaeosphaeria</taxon>
    </lineage>
</organism>
<proteinExistence type="predicted"/>
<dbReference type="Proteomes" id="UP000077069">
    <property type="component" value="Unassembled WGS sequence"/>
</dbReference>
<keyword evidence="2" id="KW-1185">Reference proteome</keyword>
<name>A0A177CVT5_9PLEO</name>
<reference evidence="1 2" key="1">
    <citation type="submission" date="2016-05" db="EMBL/GenBank/DDBJ databases">
        <title>Comparative analysis of secretome profiles of manganese(II)-oxidizing ascomycete fungi.</title>
        <authorList>
            <consortium name="DOE Joint Genome Institute"/>
            <person name="Zeiner C.A."/>
            <person name="Purvine S.O."/>
            <person name="Zink E.M."/>
            <person name="Wu S."/>
            <person name="Pasa-Tolic L."/>
            <person name="Chaput D.L."/>
            <person name="Haridas S."/>
            <person name="Grigoriev I.V."/>
            <person name="Santelli C.M."/>
            <person name="Hansel C.M."/>
        </authorList>
    </citation>
    <scope>NUCLEOTIDE SEQUENCE [LARGE SCALE GENOMIC DNA]</scope>
    <source>
        <strain evidence="1 2">AP3s5-JAC2a</strain>
    </source>
</reference>
<dbReference type="RefSeq" id="XP_018041272.1">
    <property type="nucleotide sequence ID" value="XM_018186541.1"/>
</dbReference>
<accession>A0A177CVT5</accession>
<protein>
    <submittedName>
        <fullName evidence="1">Uncharacterized protein</fullName>
    </submittedName>
</protein>
<dbReference type="GeneID" id="28770027"/>
<evidence type="ECO:0000313" key="2">
    <source>
        <dbReference type="Proteomes" id="UP000077069"/>
    </source>
</evidence>
<dbReference type="EMBL" id="KV441549">
    <property type="protein sequence ID" value="OAG10907.1"/>
    <property type="molecule type" value="Genomic_DNA"/>
</dbReference>
<sequence>MQTTRFEWWGRATLTLGVARSVLKNTHTRKAALAFVPSHSESKGSQRTIRAPKNSITLDTNLRLSFGGIQTVRCSVRLGVTSATEARSRRGPSTLPDVKFSLHQLHDHNLHFSTRGCEKRPLLLCLLSGSSTVILCPSLGCRSTQTRLS</sequence>
<dbReference type="InParanoid" id="A0A177CVT5"/>